<dbReference type="EMBL" id="QRKB01000045">
    <property type="protein sequence ID" value="RHH77491.1"/>
    <property type="molecule type" value="Genomic_DNA"/>
</dbReference>
<evidence type="ECO:0000256" key="1">
    <source>
        <dbReference type="SAM" id="Phobius"/>
    </source>
</evidence>
<feature type="transmembrane region" description="Helical" evidence="1">
    <location>
        <begin position="64"/>
        <end position="81"/>
    </location>
</feature>
<dbReference type="GO" id="GO:0016747">
    <property type="term" value="F:acyltransferase activity, transferring groups other than amino-acyl groups"/>
    <property type="evidence" value="ECO:0007669"/>
    <property type="project" value="InterPro"/>
</dbReference>
<dbReference type="AlphaFoldDB" id="A0A3R6EU48"/>
<feature type="transmembrane region" description="Helical" evidence="1">
    <location>
        <begin position="23"/>
        <end position="44"/>
    </location>
</feature>
<dbReference type="Proteomes" id="UP000284548">
    <property type="component" value="Unassembled WGS sequence"/>
</dbReference>
<evidence type="ECO:0000259" key="2">
    <source>
        <dbReference type="Pfam" id="PF01757"/>
    </source>
</evidence>
<keyword evidence="1" id="KW-1133">Transmembrane helix</keyword>
<protein>
    <recommendedName>
        <fullName evidence="2">Acyltransferase 3 domain-containing protein</fullName>
    </recommendedName>
</protein>
<evidence type="ECO:0000313" key="4">
    <source>
        <dbReference type="Proteomes" id="UP000284548"/>
    </source>
</evidence>
<dbReference type="InterPro" id="IPR002656">
    <property type="entry name" value="Acyl_transf_3_dom"/>
</dbReference>
<accession>A0A3R6EU48</accession>
<proteinExistence type="predicted"/>
<reference evidence="3 4" key="1">
    <citation type="submission" date="2018-08" db="EMBL/GenBank/DDBJ databases">
        <title>A genome reference for cultivated species of the human gut microbiota.</title>
        <authorList>
            <person name="Zou Y."/>
            <person name="Xue W."/>
            <person name="Luo G."/>
        </authorList>
    </citation>
    <scope>NUCLEOTIDE SEQUENCE [LARGE SCALE GENOMIC DNA]</scope>
    <source>
        <strain evidence="3 4">AM16-54</strain>
    </source>
</reference>
<name>A0A3R6EU48_9BACT</name>
<dbReference type="Pfam" id="PF01757">
    <property type="entry name" value="Acyl_transf_3"/>
    <property type="match status" value="1"/>
</dbReference>
<feature type="domain" description="Acyltransferase 3" evidence="2">
    <location>
        <begin position="5"/>
        <end position="155"/>
    </location>
</feature>
<keyword evidence="1" id="KW-0812">Transmembrane</keyword>
<feature type="transmembrane region" description="Helical" evidence="1">
    <location>
        <begin position="133"/>
        <end position="152"/>
    </location>
</feature>
<gene>
    <name evidence="3" type="ORF">DW192_13610</name>
</gene>
<dbReference type="RefSeq" id="WP_118255605.1">
    <property type="nucleotide sequence ID" value="NZ_QRKB01000045.1"/>
</dbReference>
<organism evidence="3 4">
    <name type="scientific">Segatella copri</name>
    <dbReference type="NCBI Taxonomy" id="165179"/>
    <lineage>
        <taxon>Bacteria</taxon>
        <taxon>Pseudomonadati</taxon>
        <taxon>Bacteroidota</taxon>
        <taxon>Bacteroidia</taxon>
        <taxon>Bacteroidales</taxon>
        <taxon>Prevotellaceae</taxon>
        <taxon>Segatella</taxon>
    </lineage>
</organism>
<comment type="caution">
    <text evidence="3">The sequence shown here is derived from an EMBL/GenBank/DDBJ whole genome shotgun (WGS) entry which is preliminary data.</text>
</comment>
<feature type="transmembrane region" description="Helical" evidence="1">
    <location>
        <begin position="101"/>
        <end position="126"/>
    </location>
</feature>
<evidence type="ECO:0000313" key="3">
    <source>
        <dbReference type="EMBL" id="RHH77491.1"/>
    </source>
</evidence>
<sequence>MLDCGHSCSWLCHYPPPILQEYVIHPIESLAVPTFFVISSFLFFRKARYTEGQLGLVLHFMKRLCILYLFWCVVWSPIIYIQKEYFHPMTAFVPLYVVRDFFFGNMFDASWFLGALLVGVPLVTLLMKSANEWLGMIVCFTVYLFVTSNYIFPEQLMVINE</sequence>
<keyword evidence="1" id="KW-0472">Membrane</keyword>